<dbReference type="OrthoDB" id="1065058at2759"/>
<protein>
    <submittedName>
        <fullName evidence="2">Pyrimidine 5-nucleotidase</fullName>
    </submittedName>
</protein>
<sequence>MSSATHLAHLHQNAAKIFLPSPSYGGPVVFLDLDNTLYPVSAGVSKHMSIRMRSFVKDKLGWNGEEATAFIHRYYRDFGLSIKGMVKWHGVDPLVYDRMVDGSIPLETLLKPDPRTTQLVTTLCERYPTYILTNAALPHSLRVLDLLNLADLFPRQRIIACDYAEPDFPCKPFPIMWAKAMELAGLNPENADDRKRCLFIDDAPRNCVGALEYGWIAVHIAAADVSHTHTPSEPFQDEEDLESPNFDPSPPTPTPVDRATDPTVLSTTQLPSSVVSDIIPRLPPRESHLPWWPGAPWPSGTRVPLAGEKWYSPYAHFGVDELSQISEVLPGIL</sequence>
<dbReference type="STRING" id="1344416.A0A139ACK0"/>
<accession>A0A139ACK0</accession>
<dbReference type="Proteomes" id="UP000070544">
    <property type="component" value="Unassembled WGS sequence"/>
</dbReference>
<dbReference type="GO" id="GO:0008252">
    <property type="term" value="F:nucleotidase activity"/>
    <property type="evidence" value="ECO:0007669"/>
    <property type="project" value="TreeGrafter"/>
</dbReference>
<dbReference type="Gene3D" id="1.10.150.450">
    <property type="match status" value="1"/>
</dbReference>
<dbReference type="PANTHER" id="PTHR47438:SF1">
    <property type="entry name" value="PHOSPHATE METABOLISM PROTEIN 8-RELATED"/>
    <property type="match status" value="1"/>
</dbReference>
<dbReference type="GO" id="GO:0009166">
    <property type="term" value="P:nucleotide catabolic process"/>
    <property type="evidence" value="ECO:0007669"/>
    <property type="project" value="TreeGrafter"/>
</dbReference>
<dbReference type="SUPFAM" id="SSF56784">
    <property type="entry name" value="HAD-like"/>
    <property type="match status" value="1"/>
</dbReference>
<dbReference type="EMBL" id="KQ965768">
    <property type="protein sequence ID" value="KXS14542.1"/>
    <property type="molecule type" value="Genomic_DNA"/>
</dbReference>
<dbReference type="SFLD" id="SFLDS00003">
    <property type="entry name" value="Haloacid_Dehalogenase"/>
    <property type="match status" value="1"/>
</dbReference>
<dbReference type="Pfam" id="PF00702">
    <property type="entry name" value="Hydrolase"/>
    <property type="match status" value="1"/>
</dbReference>
<evidence type="ECO:0000256" key="1">
    <source>
        <dbReference type="SAM" id="MobiDB-lite"/>
    </source>
</evidence>
<proteinExistence type="predicted"/>
<organism evidence="2 3">
    <name type="scientific">Gonapodya prolifera (strain JEL478)</name>
    <name type="common">Monoblepharis prolifera</name>
    <dbReference type="NCBI Taxonomy" id="1344416"/>
    <lineage>
        <taxon>Eukaryota</taxon>
        <taxon>Fungi</taxon>
        <taxon>Fungi incertae sedis</taxon>
        <taxon>Chytridiomycota</taxon>
        <taxon>Chytridiomycota incertae sedis</taxon>
        <taxon>Monoblepharidomycetes</taxon>
        <taxon>Monoblepharidales</taxon>
        <taxon>Gonapodyaceae</taxon>
        <taxon>Gonapodya</taxon>
    </lineage>
</organism>
<dbReference type="InterPro" id="IPR036412">
    <property type="entry name" value="HAD-like_sf"/>
</dbReference>
<keyword evidence="3" id="KW-1185">Reference proteome</keyword>
<dbReference type="InterPro" id="IPR023214">
    <property type="entry name" value="HAD_sf"/>
</dbReference>
<dbReference type="AlphaFoldDB" id="A0A139ACK0"/>
<dbReference type="GO" id="GO:0006206">
    <property type="term" value="P:pyrimidine nucleobase metabolic process"/>
    <property type="evidence" value="ECO:0007669"/>
    <property type="project" value="TreeGrafter"/>
</dbReference>
<dbReference type="SFLD" id="SFLDG01132">
    <property type="entry name" value="C1.5.3:_5'-Nucleotidase_Like"/>
    <property type="match status" value="1"/>
</dbReference>
<name>A0A139ACK0_GONPJ</name>
<dbReference type="InterPro" id="IPR052791">
    <property type="entry name" value="SSM1_domain"/>
</dbReference>
<dbReference type="Gene3D" id="3.40.50.1000">
    <property type="entry name" value="HAD superfamily/HAD-like"/>
    <property type="match status" value="1"/>
</dbReference>
<evidence type="ECO:0000313" key="2">
    <source>
        <dbReference type="EMBL" id="KXS14542.1"/>
    </source>
</evidence>
<dbReference type="InterPro" id="IPR010237">
    <property type="entry name" value="Pyr-5-nucltdase"/>
</dbReference>
<reference evidence="2 3" key="1">
    <citation type="journal article" date="2015" name="Genome Biol. Evol.">
        <title>Phylogenomic analyses indicate that early fungi evolved digesting cell walls of algal ancestors of land plants.</title>
        <authorList>
            <person name="Chang Y."/>
            <person name="Wang S."/>
            <person name="Sekimoto S."/>
            <person name="Aerts A.L."/>
            <person name="Choi C."/>
            <person name="Clum A."/>
            <person name="LaButti K.M."/>
            <person name="Lindquist E.A."/>
            <person name="Yee Ngan C."/>
            <person name="Ohm R.A."/>
            <person name="Salamov A.A."/>
            <person name="Grigoriev I.V."/>
            <person name="Spatafora J.W."/>
            <person name="Berbee M.L."/>
        </authorList>
    </citation>
    <scope>NUCLEOTIDE SEQUENCE [LARGE SCALE GENOMIC DNA]</scope>
    <source>
        <strain evidence="2 3">JEL478</strain>
    </source>
</reference>
<dbReference type="PANTHER" id="PTHR47438">
    <property type="entry name" value="PHOSPHATE METABOLISM PROTEIN 8-RELATED"/>
    <property type="match status" value="1"/>
</dbReference>
<dbReference type="SFLD" id="SFLDG01129">
    <property type="entry name" value="C1.5:_HAD__Beta-PGM__Phosphata"/>
    <property type="match status" value="1"/>
</dbReference>
<gene>
    <name evidence="2" type="ORF">M427DRAFT_112471</name>
</gene>
<feature type="region of interest" description="Disordered" evidence="1">
    <location>
        <begin position="228"/>
        <end position="259"/>
    </location>
</feature>
<evidence type="ECO:0000313" key="3">
    <source>
        <dbReference type="Proteomes" id="UP000070544"/>
    </source>
</evidence>